<evidence type="ECO:0000256" key="3">
    <source>
        <dbReference type="ARBA" id="ARBA00023125"/>
    </source>
</evidence>
<dbReference type="Gene3D" id="3.90.1530.30">
    <property type="match status" value="1"/>
</dbReference>
<feature type="domain" description="ParB-like N-terminal" evidence="5">
    <location>
        <begin position="9"/>
        <end position="109"/>
    </location>
</feature>
<dbReference type="Gene3D" id="1.10.10.2830">
    <property type="match status" value="1"/>
</dbReference>
<name>A0A2H0UIF7_9BACT</name>
<dbReference type="GO" id="GO:0003677">
    <property type="term" value="F:DNA binding"/>
    <property type="evidence" value="ECO:0007669"/>
    <property type="project" value="UniProtKB-KW"/>
</dbReference>
<dbReference type="Pfam" id="PF02195">
    <property type="entry name" value="ParB_N"/>
    <property type="match status" value="1"/>
</dbReference>
<comment type="similarity">
    <text evidence="1">Belongs to the ParB family.</text>
</comment>
<dbReference type="GO" id="GO:0005694">
    <property type="term" value="C:chromosome"/>
    <property type="evidence" value="ECO:0007669"/>
    <property type="project" value="TreeGrafter"/>
</dbReference>
<gene>
    <name evidence="6" type="ORF">COU14_00145</name>
</gene>
<sequence>MSFQGDSIFWVELDKVVPNPYQPRREFDEQKLKELAESIRMYGVLQPLTVTRRERTRDDGTFFTEYELIAGERRLRASKIAGLSQVPVIIRQGEQTEQEKLELAIIENLQREDLNAVDRALAFQQLTEVFHLTHAQVAAKMGRSREYVSNTLRILALPEYMLSSLRRGEMSEGHSRALLMLVDRPEEQDVLYREILLKKISVRESERISRKIATDRVRKRSWQDSDPGLIELERKLTETLGTRVQIKKTDFGGTLSIDYFDPTDLDKIFQLTNRGTESASDEEMNAVDAVNETLREEVSEANEVMGKLEENTPLEEATNMEEEWTDTPNTSLPAIDNLVTPPAVDDLVTEPAVDNLVTEPAVDDLVTKPAVDELVTPPAPDSLVTPPADTFKPREDVVEESSKALLSKFDQTRTEKEDSDIYSLKNFNI</sequence>
<dbReference type="FunFam" id="3.90.1530.30:FF:000001">
    <property type="entry name" value="Chromosome partitioning protein ParB"/>
    <property type="match status" value="1"/>
</dbReference>
<feature type="region of interest" description="Disordered" evidence="4">
    <location>
        <begin position="373"/>
        <end position="396"/>
    </location>
</feature>
<dbReference type="NCBIfam" id="TIGR00180">
    <property type="entry name" value="parB_part"/>
    <property type="match status" value="1"/>
</dbReference>
<keyword evidence="2" id="KW-0159">Chromosome partition</keyword>
<evidence type="ECO:0000256" key="4">
    <source>
        <dbReference type="SAM" id="MobiDB-lite"/>
    </source>
</evidence>
<dbReference type="SUPFAM" id="SSF109709">
    <property type="entry name" value="KorB DNA-binding domain-like"/>
    <property type="match status" value="1"/>
</dbReference>
<dbReference type="Proteomes" id="UP000229612">
    <property type="component" value="Unassembled WGS sequence"/>
</dbReference>
<organism evidence="6 7">
    <name type="scientific">Candidatus Kaiserbacteria bacterium CG10_big_fil_rev_8_21_14_0_10_44_10</name>
    <dbReference type="NCBI Taxonomy" id="1974606"/>
    <lineage>
        <taxon>Bacteria</taxon>
        <taxon>Candidatus Kaiseribacteriota</taxon>
    </lineage>
</organism>
<evidence type="ECO:0000313" key="7">
    <source>
        <dbReference type="Proteomes" id="UP000229612"/>
    </source>
</evidence>
<dbReference type="InterPro" id="IPR041468">
    <property type="entry name" value="HTH_ParB/Spo0J"/>
</dbReference>
<evidence type="ECO:0000313" key="6">
    <source>
        <dbReference type="EMBL" id="PIR86183.1"/>
    </source>
</evidence>
<dbReference type="Pfam" id="PF23552">
    <property type="entry name" value="ParB_C"/>
    <property type="match status" value="1"/>
</dbReference>
<evidence type="ECO:0000259" key="5">
    <source>
        <dbReference type="SMART" id="SM00470"/>
    </source>
</evidence>
<evidence type="ECO:0000256" key="1">
    <source>
        <dbReference type="ARBA" id="ARBA00006295"/>
    </source>
</evidence>
<dbReference type="InterPro" id="IPR057240">
    <property type="entry name" value="ParB_dimer_C"/>
</dbReference>
<protein>
    <recommendedName>
        <fullName evidence="5">ParB-like N-terminal domain-containing protein</fullName>
    </recommendedName>
</protein>
<dbReference type="SMART" id="SM00470">
    <property type="entry name" value="ParB"/>
    <property type="match status" value="1"/>
</dbReference>
<dbReference type="FunFam" id="1.10.10.2830:FF:000001">
    <property type="entry name" value="Chromosome partitioning protein ParB"/>
    <property type="match status" value="1"/>
</dbReference>
<keyword evidence="3" id="KW-0238">DNA-binding</keyword>
<dbReference type="AlphaFoldDB" id="A0A2H0UIF7"/>
<dbReference type="InterPro" id="IPR050336">
    <property type="entry name" value="Chromosome_partition/occlusion"/>
</dbReference>
<reference evidence="7" key="1">
    <citation type="submission" date="2017-09" db="EMBL/GenBank/DDBJ databases">
        <title>Depth-based differentiation of microbial function through sediment-hosted aquifers and enrichment of novel symbionts in the deep terrestrial subsurface.</title>
        <authorList>
            <person name="Probst A.J."/>
            <person name="Ladd B."/>
            <person name="Jarett J.K."/>
            <person name="Geller-Mcgrath D.E."/>
            <person name="Sieber C.M.K."/>
            <person name="Emerson J.B."/>
            <person name="Anantharaman K."/>
            <person name="Thomas B.C."/>
            <person name="Malmstrom R."/>
            <person name="Stieglmeier M."/>
            <person name="Klingl A."/>
            <person name="Woyke T."/>
            <person name="Ryan C.M."/>
            <person name="Banfield J.F."/>
        </authorList>
    </citation>
    <scope>NUCLEOTIDE SEQUENCE [LARGE SCALE GENOMIC DNA]</scope>
</reference>
<dbReference type="InterPro" id="IPR036086">
    <property type="entry name" value="ParB/Sulfiredoxin_sf"/>
</dbReference>
<dbReference type="EMBL" id="PFBG01000003">
    <property type="protein sequence ID" value="PIR86183.1"/>
    <property type="molecule type" value="Genomic_DNA"/>
</dbReference>
<proteinExistence type="inferred from homology"/>
<accession>A0A2H0UIF7</accession>
<dbReference type="CDD" id="cd16393">
    <property type="entry name" value="SPO0J_N"/>
    <property type="match status" value="1"/>
</dbReference>
<dbReference type="InterPro" id="IPR003115">
    <property type="entry name" value="ParB_N"/>
</dbReference>
<dbReference type="PANTHER" id="PTHR33375:SF1">
    <property type="entry name" value="CHROMOSOME-PARTITIONING PROTEIN PARB-RELATED"/>
    <property type="match status" value="1"/>
</dbReference>
<dbReference type="GO" id="GO:0007059">
    <property type="term" value="P:chromosome segregation"/>
    <property type="evidence" value="ECO:0007669"/>
    <property type="project" value="UniProtKB-KW"/>
</dbReference>
<comment type="caution">
    <text evidence="6">The sequence shown here is derived from an EMBL/GenBank/DDBJ whole genome shotgun (WGS) entry which is preliminary data.</text>
</comment>
<dbReference type="SUPFAM" id="SSF110849">
    <property type="entry name" value="ParB/Sulfiredoxin"/>
    <property type="match status" value="1"/>
</dbReference>
<evidence type="ECO:0000256" key="2">
    <source>
        <dbReference type="ARBA" id="ARBA00022829"/>
    </source>
</evidence>
<dbReference type="PANTHER" id="PTHR33375">
    <property type="entry name" value="CHROMOSOME-PARTITIONING PROTEIN PARB-RELATED"/>
    <property type="match status" value="1"/>
</dbReference>
<dbReference type="Pfam" id="PF17762">
    <property type="entry name" value="HTH_ParB"/>
    <property type="match status" value="1"/>
</dbReference>
<dbReference type="InterPro" id="IPR004437">
    <property type="entry name" value="ParB/RepB/Spo0J"/>
</dbReference>